<evidence type="ECO:0000313" key="2">
    <source>
        <dbReference type="Proteomes" id="UP000054324"/>
    </source>
</evidence>
<dbReference type="CTD" id="20329195"/>
<keyword evidence="2" id="KW-1185">Reference proteome</keyword>
<dbReference type="Proteomes" id="UP000054324">
    <property type="component" value="Unassembled WGS sequence"/>
</dbReference>
<dbReference type="RefSeq" id="XP_009174551.1">
    <property type="nucleotide sequence ID" value="XM_009176287.1"/>
</dbReference>
<dbReference type="KEGG" id="ovi:T265_15029"/>
<sequence>MFDVGLARRFSGSQSDTDQFYRQMEAKNPTEIAMQEFGSARQHAGVASRSEATLFEDLRRER</sequence>
<dbReference type="AlphaFoldDB" id="A0A074Z3Q8"/>
<organism evidence="1 2">
    <name type="scientific">Opisthorchis viverrini</name>
    <name type="common">Southeast Asian liver fluke</name>
    <dbReference type="NCBI Taxonomy" id="6198"/>
    <lineage>
        <taxon>Eukaryota</taxon>
        <taxon>Metazoa</taxon>
        <taxon>Spiralia</taxon>
        <taxon>Lophotrochozoa</taxon>
        <taxon>Platyhelminthes</taxon>
        <taxon>Trematoda</taxon>
        <taxon>Digenea</taxon>
        <taxon>Opisthorchiida</taxon>
        <taxon>Opisthorchiata</taxon>
        <taxon>Opisthorchiidae</taxon>
        <taxon>Opisthorchis</taxon>
    </lineage>
</organism>
<dbReference type="EMBL" id="KL596946">
    <property type="protein sequence ID" value="KER21711.1"/>
    <property type="molecule type" value="Genomic_DNA"/>
</dbReference>
<name>A0A074Z3Q8_OPIVI</name>
<protein>
    <submittedName>
        <fullName evidence="1">Uncharacterized protein</fullName>
    </submittedName>
</protein>
<evidence type="ECO:0000313" key="1">
    <source>
        <dbReference type="EMBL" id="KER21711.1"/>
    </source>
</evidence>
<feature type="non-terminal residue" evidence="1">
    <location>
        <position position="62"/>
    </location>
</feature>
<proteinExistence type="predicted"/>
<gene>
    <name evidence="1" type="ORF">T265_15029</name>
</gene>
<reference evidence="1 2" key="1">
    <citation type="submission" date="2013-11" db="EMBL/GenBank/DDBJ databases">
        <title>Opisthorchis viverrini - life in the bile duct.</title>
        <authorList>
            <person name="Young N.D."/>
            <person name="Nagarajan N."/>
            <person name="Lin S.J."/>
            <person name="Korhonen P.K."/>
            <person name="Jex A.R."/>
            <person name="Hall R.S."/>
            <person name="Safavi-Hemami H."/>
            <person name="Kaewkong W."/>
            <person name="Bertrand D."/>
            <person name="Gao S."/>
            <person name="Seet Q."/>
            <person name="Wongkham S."/>
            <person name="Teh B.T."/>
            <person name="Wongkham C."/>
            <person name="Intapan P.M."/>
            <person name="Maleewong W."/>
            <person name="Yang X."/>
            <person name="Hu M."/>
            <person name="Wang Z."/>
            <person name="Hofmann A."/>
            <person name="Sternberg P.W."/>
            <person name="Tan P."/>
            <person name="Wang J."/>
            <person name="Gasser R.B."/>
        </authorList>
    </citation>
    <scope>NUCLEOTIDE SEQUENCE [LARGE SCALE GENOMIC DNA]</scope>
</reference>
<accession>A0A074Z3Q8</accession>
<dbReference type="GeneID" id="20329195"/>